<dbReference type="InterPro" id="IPR008991">
    <property type="entry name" value="Translation_prot_SH3-like_sf"/>
</dbReference>
<dbReference type="AlphaFoldDB" id="A0A5C1H7T2"/>
<sequence length="258" mass="29440">MIFKIKHKFKNLTINWIRSNGKNNYGKITSRFRGNDYKTKYKIINSNYANYGKDSNSALLISQYYDKYRTAYIGLIYYLEGLKSGTYNFILLIDKLIIGNIITFNSKLTYSKGSSKPIKYIILGSIISNIELIPKKGSQLVKASGVGAKLLSFDKNYALIKLPSQEFRLISNKCFATIGSIAFIKKFLYKKAGLNKILNKRSHVRGLAMNAWDHPHGGGEGRSGIGRKIHCTPWGKIKFKTRKKLKFSNKFIIIKRKV</sequence>
<evidence type="ECO:0000256" key="3">
    <source>
        <dbReference type="ARBA" id="ARBA00023274"/>
    </source>
</evidence>
<dbReference type="PANTHER" id="PTHR13691">
    <property type="entry name" value="RIBOSOMAL PROTEIN L2"/>
    <property type="match status" value="1"/>
</dbReference>
<dbReference type="Gene3D" id="4.10.950.10">
    <property type="entry name" value="Ribosomal protein L2, domain 3"/>
    <property type="match status" value="1"/>
</dbReference>
<evidence type="ECO:0000313" key="6">
    <source>
        <dbReference type="EMBL" id="QEM01692.1"/>
    </source>
</evidence>
<feature type="domain" description="Large ribosomal subunit protein uL2 RNA-binding" evidence="5">
    <location>
        <begin position="21"/>
        <end position="104"/>
    </location>
</feature>
<dbReference type="InterPro" id="IPR014722">
    <property type="entry name" value="Rib_uL2_dom2"/>
</dbReference>
<dbReference type="InterPro" id="IPR014726">
    <property type="entry name" value="Ribosomal_uL2_dom3"/>
</dbReference>
<dbReference type="EMBL" id="MK573203">
    <property type="protein sequence ID" value="QEM01692.1"/>
    <property type="molecule type" value="Genomic_DNA"/>
</dbReference>
<dbReference type="InterPro" id="IPR022666">
    <property type="entry name" value="Ribosomal_uL2_RNA-bd_dom"/>
</dbReference>
<dbReference type="SUPFAM" id="SSF50249">
    <property type="entry name" value="Nucleic acid-binding proteins"/>
    <property type="match status" value="1"/>
</dbReference>
<dbReference type="GO" id="GO:0016740">
    <property type="term" value="F:transferase activity"/>
    <property type="evidence" value="ECO:0007669"/>
    <property type="project" value="InterPro"/>
</dbReference>
<evidence type="ECO:0000256" key="2">
    <source>
        <dbReference type="ARBA" id="ARBA00022980"/>
    </source>
</evidence>
<dbReference type="InterPro" id="IPR005880">
    <property type="entry name" value="Ribosomal_uL2_bac/org-type"/>
</dbReference>
<comment type="similarity">
    <text evidence="1">Belongs to the universal ribosomal protein uL2 family.</text>
</comment>
<evidence type="ECO:0000259" key="5">
    <source>
        <dbReference type="SMART" id="SM01383"/>
    </source>
</evidence>
<dbReference type="Pfam" id="PF00181">
    <property type="entry name" value="Ribosomal_L2_N"/>
    <property type="match status" value="1"/>
</dbReference>
<proteinExistence type="inferred from homology"/>
<name>A0A5C1H7T2_9APIC</name>
<dbReference type="SUPFAM" id="SSF50104">
    <property type="entry name" value="Translation proteins SH3-like domain"/>
    <property type="match status" value="1"/>
</dbReference>
<feature type="domain" description="Large ribosomal subunit protein uL2 C-terminal" evidence="4">
    <location>
        <begin position="110"/>
        <end position="237"/>
    </location>
</feature>
<dbReference type="InterPro" id="IPR002171">
    <property type="entry name" value="Ribosomal_uL2"/>
</dbReference>
<dbReference type="NCBIfam" id="TIGR01171">
    <property type="entry name" value="rplB_bact"/>
    <property type="match status" value="1"/>
</dbReference>
<protein>
    <submittedName>
        <fullName evidence="6">50S ribosomal protein L2</fullName>
    </submittedName>
</protein>
<reference evidence="6" key="1">
    <citation type="journal article" date="2019" name="Genome Biol. Evol.">
        <title>Nephromyces represents a diverse and novel lineage of the Apicomplexa that has retained apicoplasts.</title>
        <authorList>
            <person name="Munoz-Gomez S.A."/>
            <person name="Durnin K."/>
            <person name="Eme L."/>
            <person name="Paight C."/>
            <person name="Lane C.E."/>
            <person name="Saffo M.B."/>
            <person name="Slamovits C.H."/>
        </authorList>
    </citation>
    <scope>NUCLEOTIDE SEQUENCE</scope>
    <source>
        <strain evidence="6">461</strain>
    </source>
</reference>
<accession>A0A5C1H7T2</accession>
<dbReference type="PIRSF" id="PIRSF002158">
    <property type="entry name" value="Ribosomal_L2"/>
    <property type="match status" value="1"/>
</dbReference>
<evidence type="ECO:0000259" key="4">
    <source>
        <dbReference type="SMART" id="SM01382"/>
    </source>
</evidence>
<keyword evidence="2 6" id="KW-0689">Ribosomal protein</keyword>
<dbReference type="Gene3D" id="2.30.30.30">
    <property type="match status" value="1"/>
</dbReference>
<evidence type="ECO:0000256" key="1">
    <source>
        <dbReference type="ARBA" id="ARBA00005636"/>
    </source>
</evidence>
<dbReference type="Gene3D" id="2.40.50.140">
    <property type="entry name" value="Nucleic acid-binding proteins"/>
    <property type="match status" value="1"/>
</dbReference>
<dbReference type="SMART" id="SM01382">
    <property type="entry name" value="Ribosomal_L2_C"/>
    <property type="match status" value="1"/>
</dbReference>
<dbReference type="GO" id="GO:0015934">
    <property type="term" value="C:large ribosomal subunit"/>
    <property type="evidence" value="ECO:0007669"/>
    <property type="project" value="InterPro"/>
</dbReference>
<dbReference type="Pfam" id="PF03947">
    <property type="entry name" value="Ribosomal_L2_C"/>
    <property type="match status" value="1"/>
</dbReference>
<dbReference type="GO" id="GO:0003723">
    <property type="term" value="F:RNA binding"/>
    <property type="evidence" value="ECO:0007669"/>
    <property type="project" value="InterPro"/>
</dbReference>
<gene>
    <name evidence="6" type="primary">rpl2</name>
</gene>
<dbReference type="GO" id="GO:0003735">
    <property type="term" value="F:structural constituent of ribosome"/>
    <property type="evidence" value="ECO:0007669"/>
    <property type="project" value="InterPro"/>
</dbReference>
<dbReference type="PANTHER" id="PTHR13691:SF5">
    <property type="entry name" value="LARGE RIBOSOMAL SUBUNIT PROTEIN UL2M"/>
    <property type="match status" value="1"/>
</dbReference>
<dbReference type="InterPro" id="IPR012340">
    <property type="entry name" value="NA-bd_OB-fold"/>
</dbReference>
<organism evidence="6">
    <name type="scientific">Nephromyces sp. ex Molgula occidentalis</name>
    <dbReference type="NCBI Taxonomy" id="2544991"/>
    <lineage>
        <taxon>Eukaryota</taxon>
        <taxon>Sar</taxon>
        <taxon>Alveolata</taxon>
        <taxon>Apicomplexa</taxon>
        <taxon>Aconoidasida</taxon>
        <taxon>Nephromycida</taxon>
        <taxon>Nephromyces</taxon>
    </lineage>
</organism>
<dbReference type="SMART" id="SM01383">
    <property type="entry name" value="Ribosomal_L2"/>
    <property type="match status" value="1"/>
</dbReference>
<keyword evidence="3" id="KW-0687">Ribonucleoprotein</keyword>
<dbReference type="InterPro" id="IPR022669">
    <property type="entry name" value="Ribosomal_uL2_C"/>
</dbReference>
<dbReference type="GO" id="GO:0002181">
    <property type="term" value="P:cytoplasmic translation"/>
    <property type="evidence" value="ECO:0007669"/>
    <property type="project" value="TreeGrafter"/>
</dbReference>